<evidence type="ECO:0000256" key="2">
    <source>
        <dbReference type="ARBA" id="ARBA00023012"/>
    </source>
</evidence>
<dbReference type="PANTHER" id="PTHR45339">
    <property type="entry name" value="HYBRID SIGNAL TRANSDUCTION HISTIDINE KINASE J"/>
    <property type="match status" value="1"/>
</dbReference>
<dbReference type="Pfam" id="PF00072">
    <property type="entry name" value="Response_reg"/>
    <property type="match status" value="1"/>
</dbReference>
<dbReference type="SMART" id="SM00448">
    <property type="entry name" value="REC"/>
    <property type="match status" value="1"/>
</dbReference>
<dbReference type="CDD" id="cd00156">
    <property type="entry name" value="REC"/>
    <property type="match status" value="1"/>
</dbReference>
<name>C4XKS3_SOLM1</name>
<evidence type="ECO:0000313" key="5">
    <source>
        <dbReference type="EMBL" id="BAH74462.1"/>
    </source>
</evidence>
<feature type="domain" description="Response regulatory" evidence="4">
    <location>
        <begin position="7"/>
        <end position="126"/>
    </location>
</feature>
<evidence type="ECO:0000259" key="4">
    <source>
        <dbReference type="PROSITE" id="PS50110"/>
    </source>
</evidence>
<organism evidence="5 6">
    <name type="scientific">Solidesulfovibrio magneticus (strain ATCC 700980 / DSM 13731 / RS-1)</name>
    <name type="common">Desulfovibrio magneticus</name>
    <dbReference type="NCBI Taxonomy" id="573370"/>
    <lineage>
        <taxon>Bacteria</taxon>
        <taxon>Pseudomonadati</taxon>
        <taxon>Thermodesulfobacteriota</taxon>
        <taxon>Desulfovibrionia</taxon>
        <taxon>Desulfovibrionales</taxon>
        <taxon>Desulfovibrionaceae</taxon>
        <taxon>Solidesulfovibrio</taxon>
    </lineage>
</organism>
<dbReference type="GO" id="GO:0000160">
    <property type="term" value="P:phosphorelay signal transduction system"/>
    <property type="evidence" value="ECO:0007669"/>
    <property type="project" value="UniProtKB-KW"/>
</dbReference>
<dbReference type="RefSeq" id="WP_012750533.1">
    <property type="nucleotide sequence ID" value="NC_012796.1"/>
</dbReference>
<dbReference type="OrthoDB" id="9816343at2"/>
<dbReference type="PANTHER" id="PTHR45339:SF1">
    <property type="entry name" value="HYBRID SIGNAL TRANSDUCTION HISTIDINE KINASE J"/>
    <property type="match status" value="1"/>
</dbReference>
<evidence type="ECO:0000256" key="3">
    <source>
        <dbReference type="PROSITE-ProRule" id="PRU00169"/>
    </source>
</evidence>
<dbReference type="SUPFAM" id="SSF52172">
    <property type="entry name" value="CheY-like"/>
    <property type="match status" value="1"/>
</dbReference>
<proteinExistence type="predicted"/>
<dbReference type="STRING" id="573370.DMR_09710"/>
<protein>
    <submittedName>
        <fullName evidence="5">Response regulator receiver protein</fullName>
    </submittedName>
</protein>
<dbReference type="EMBL" id="AP010904">
    <property type="protein sequence ID" value="BAH74462.1"/>
    <property type="molecule type" value="Genomic_DNA"/>
</dbReference>
<reference evidence="5 6" key="1">
    <citation type="journal article" date="2009" name="Genome Res.">
        <title>Whole genome sequence of Desulfovibrio magneticus strain RS-1 revealed common gene clusters in magnetotactic bacteria.</title>
        <authorList>
            <person name="Nakazawa H."/>
            <person name="Arakaki A."/>
            <person name="Narita-Yamada S."/>
            <person name="Yashiro I."/>
            <person name="Jinno K."/>
            <person name="Aoki N."/>
            <person name="Tsuruyama A."/>
            <person name="Okamura Y."/>
            <person name="Tanikawa S."/>
            <person name="Fujita N."/>
            <person name="Takeyama H."/>
            <person name="Matsunaga T."/>
        </authorList>
    </citation>
    <scope>NUCLEOTIDE SEQUENCE [LARGE SCALE GENOMIC DNA]</scope>
    <source>
        <strain evidence="6">ATCC 700980 / DSM 13731 / RS-1</strain>
    </source>
</reference>
<dbReference type="eggNOG" id="COG0784">
    <property type="taxonomic scope" value="Bacteria"/>
</dbReference>
<dbReference type="InterPro" id="IPR011006">
    <property type="entry name" value="CheY-like_superfamily"/>
</dbReference>
<dbReference type="KEGG" id="dma:DMR_09710"/>
<evidence type="ECO:0000256" key="1">
    <source>
        <dbReference type="ARBA" id="ARBA00022553"/>
    </source>
</evidence>
<sequence length="129" mass="14607">MGDRFYKILLVDDSEANRALVEMYLEDHPYSVACTSNGYGALKCFESDLYDCILMDVEMPGMNGFEVVEKMRAIESQNGAGETPVIFLTAHDRCQYIDKIGKVSSSILLTKPIRRIDLLKNVHEMIVNH</sequence>
<keyword evidence="6" id="KW-1185">Reference proteome</keyword>
<dbReference type="Gene3D" id="3.40.50.2300">
    <property type="match status" value="1"/>
</dbReference>
<keyword evidence="1 3" id="KW-0597">Phosphoprotein</keyword>
<dbReference type="HOGENOM" id="CLU_000445_69_12_7"/>
<dbReference type="PROSITE" id="PS50110">
    <property type="entry name" value="RESPONSE_REGULATORY"/>
    <property type="match status" value="1"/>
</dbReference>
<dbReference type="AlphaFoldDB" id="C4XKS3"/>
<keyword evidence="2" id="KW-0902">Two-component regulatory system</keyword>
<evidence type="ECO:0000313" key="6">
    <source>
        <dbReference type="Proteomes" id="UP000009071"/>
    </source>
</evidence>
<feature type="modified residue" description="4-aspartylphosphate" evidence="3">
    <location>
        <position position="56"/>
    </location>
</feature>
<gene>
    <name evidence="5" type="ordered locus">DMR_09710</name>
</gene>
<accession>C4XKS3</accession>
<dbReference type="InterPro" id="IPR001789">
    <property type="entry name" value="Sig_transdc_resp-reg_receiver"/>
</dbReference>
<dbReference type="Proteomes" id="UP000009071">
    <property type="component" value="Chromosome"/>
</dbReference>